<sequence length="345" mass="40568">METFNDLIFSAPPILSPKDHFGEHHPAIYEIYVQPDKLSIFIWNEQRLIGSYSRPVHHVEEHMGMWSSYLRSTFDHYHHTRKSLNEDGDLNFLSSTITNIGKQIWHFIHNDSKVTEMWTRFIELSRQSIRPGVIMLRGKDVATWPIECMAGMKEEELDHQQLSVIKFTGKEHNQRNWPIWLQTNLPKEIVFLTGPNPPHPQQLDKLDVEQEVKYMYKTLFPDDSEDDYKGFKLYGERTANNPSSFRMHYLPDNAKLEDIKNIISSITEPYLFIFSGHGLHTKSSTIDGELYWPQLVANKRNDYIAHEQLMLLTKYYVRKLTVLVVRILLDIFPKKGKLFIIIKLP</sequence>
<gene>
    <name evidence="1" type="ORF">F4V44_24405</name>
</gene>
<evidence type="ECO:0000313" key="1">
    <source>
        <dbReference type="EMBL" id="KAA9013811.1"/>
    </source>
</evidence>
<accession>A0A5J5GZY0</accession>
<proteinExistence type="predicted"/>
<organism evidence="1 2">
    <name type="scientific">Niallia endozanthoxylica</name>
    <dbReference type="NCBI Taxonomy" id="2036016"/>
    <lineage>
        <taxon>Bacteria</taxon>
        <taxon>Bacillati</taxon>
        <taxon>Bacillota</taxon>
        <taxon>Bacilli</taxon>
        <taxon>Bacillales</taxon>
        <taxon>Bacillaceae</taxon>
        <taxon>Niallia</taxon>
    </lineage>
</organism>
<dbReference type="AlphaFoldDB" id="A0A5J5GZY0"/>
<dbReference type="Proteomes" id="UP000326671">
    <property type="component" value="Unassembled WGS sequence"/>
</dbReference>
<evidence type="ECO:0000313" key="2">
    <source>
        <dbReference type="Proteomes" id="UP000326671"/>
    </source>
</evidence>
<comment type="caution">
    <text evidence="1">The sequence shown here is derived from an EMBL/GenBank/DDBJ whole genome shotgun (WGS) entry which is preliminary data.</text>
</comment>
<dbReference type="EMBL" id="VYKL01000048">
    <property type="protein sequence ID" value="KAA9013811.1"/>
    <property type="molecule type" value="Genomic_DNA"/>
</dbReference>
<name>A0A5J5GZY0_9BACI</name>
<dbReference type="RefSeq" id="WP_150442615.1">
    <property type="nucleotide sequence ID" value="NZ_VYKL01000048.1"/>
</dbReference>
<reference evidence="1 2" key="1">
    <citation type="submission" date="2019-09" db="EMBL/GenBank/DDBJ databases">
        <title>Whole genome sequences of isolates from the Mars Exploration Rovers.</title>
        <authorList>
            <person name="Seuylemezian A."/>
            <person name="Vaishampayan P."/>
        </authorList>
    </citation>
    <scope>NUCLEOTIDE SEQUENCE [LARGE SCALE GENOMIC DNA]</scope>
    <source>
        <strain evidence="1 2">MER_TA_151</strain>
    </source>
</reference>
<protein>
    <submittedName>
        <fullName evidence="1">Uncharacterized protein</fullName>
    </submittedName>
</protein>
<dbReference type="OrthoDB" id="10018717at2"/>
<keyword evidence="2" id="KW-1185">Reference proteome</keyword>